<accession>X1AHX6</accession>
<proteinExistence type="predicted"/>
<protein>
    <submittedName>
        <fullName evidence="1">Uncharacterized protein</fullName>
    </submittedName>
</protein>
<dbReference type="AlphaFoldDB" id="X1AHX6"/>
<dbReference type="EMBL" id="BART01008896">
    <property type="protein sequence ID" value="GAG59616.1"/>
    <property type="molecule type" value="Genomic_DNA"/>
</dbReference>
<sequence length="111" mass="12670">MWAVANRDGNIIATLPPSSFEDEDVSNIIMKTYKEIHKGGYLTKDEVIDILKKKYGIVLSKRMLKYYGTQELIEPGIVTQIPGVRGSVSIYKENTPGIINFFDILKKHYNF</sequence>
<organism evidence="1">
    <name type="scientific">marine sediment metagenome</name>
    <dbReference type="NCBI Taxonomy" id="412755"/>
    <lineage>
        <taxon>unclassified sequences</taxon>
        <taxon>metagenomes</taxon>
        <taxon>ecological metagenomes</taxon>
    </lineage>
</organism>
<feature type="non-terminal residue" evidence="1">
    <location>
        <position position="111"/>
    </location>
</feature>
<name>X1AHX6_9ZZZZ</name>
<comment type="caution">
    <text evidence="1">The sequence shown here is derived from an EMBL/GenBank/DDBJ whole genome shotgun (WGS) entry which is preliminary data.</text>
</comment>
<gene>
    <name evidence="1" type="ORF">S01H4_19876</name>
</gene>
<reference evidence="1" key="1">
    <citation type="journal article" date="2014" name="Front. Microbiol.">
        <title>High frequency of phylogenetically diverse reductive dehalogenase-homologous genes in deep subseafloor sedimentary metagenomes.</title>
        <authorList>
            <person name="Kawai M."/>
            <person name="Futagami T."/>
            <person name="Toyoda A."/>
            <person name="Takaki Y."/>
            <person name="Nishi S."/>
            <person name="Hori S."/>
            <person name="Arai W."/>
            <person name="Tsubouchi T."/>
            <person name="Morono Y."/>
            <person name="Uchiyama I."/>
            <person name="Ito T."/>
            <person name="Fujiyama A."/>
            <person name="Inagaki F."/>
            <person name="Takami H."/>
        </authorList>
    </citation>
    <scope>NUCLEOTIDE SEQUENCE</scope>
    <source>
        <strain evidence="1">Expedition CK06-06</strain>
    </source>
</reference>
<evidence type="ECO:0000313" key="1">
    <source>
        <dbReference type="EMBL" id="GAG59616.1"/>
    </source>
</evidence>